<dbReference type="Proteomes" id="UP001162164">
    <property type="component" value="Unassembled WGS sequence"/>
</dbReference>
<sequence length="114" mass="13171">MRKNSGDAVLLSRGQRSEKFDSEFVGPYTIKSLLSNGRYVLQKVGTRQTLKCSKDQLRIWPRDWTPDDLEYLLELNHVNSANPKVPDTRNLVDPGAEDRRELDEEEILKNIVKD</sequence>
<gene>
    <name evidence="1" type="ORF">NQ317_007684</name>
</gene>
<name>A0ABQ9JMQ4_9CUCU</name>
<dbReference type="EMBL" id="JAPWTJ010000334">
    <property type="protein sequence ID" value="KAJ8979501.1"/>
    <property type="molecule type" value="Genomic_DNA"/>
</dbReference>
<evidence type="ECO:0000313" key="2">
    <source>
        <dbReference type="Proteomes" id="UP001162164"/>
    </source>
</evidence>
<accession>A0ABQ9JMQ4</accession>
<organism evidence="1 2">
    <name type="scientific">Molorchus minor</name>
    <dbReference type="NCBI Taxonomy" id="1323400"/>
    <lineage>
        <taxon>Eukaryota</taxon>
        <taxon>Metazoa</taxon>
        <taxon>Ecdysozoa</taxon>
        <taxon>Arthropoda</taxon>
        <taxon>Hexapoda</taxon>
        <taxon>Insecta</taxon>
        <taxon>Pterygota</taxon>
        <taxon>Neoptera</taxon>
        <taxon>Endopterygota</taxon>
        <taxon>Coleoptera</taxon>
        <taxon>Polyphaga</taxon>
        <taxon>Cucujiformia</taxon>
        <taxon>Chrysomeloidea</taxon>
        <taxon>Cerambycidae</taxon>
        <taxon>Lamiinae</taxon>
        <taxon>Monochamini</taxon>
        <taxon>Molorchus</taxon>
    </lineage>
</organism>
<keyword evidence="2" id="KW-1185">Reference proteome</keyword>
<reference evidence="1" key="1">
    <citation type="journal article" date="2023" name="Insect Mol. Biol.">
        <title>Genome sequencing provides insights into the evolution of gene families encoding plant cell wall-degrading enzymes in longhorned beetles.</title>
        <authorList>
            <person name="Shin N.R."/>
            <person name="Okamura Y."/>
            <person name="Kirsch R."/>
            <person name="Pauchet Y."/>
        </authorList>
    </citation>
    <scope>NUCLEOTIDE SEQUENCE</scope>
    <source>
        <strain evidence="1">MMC_N1</strain>
    </source>
</reference>
<comment type="caution">
    <text evidence="1">The sequence shown here is derived from an EMBL/GenBank/DDBJ whole genome shotgun (WGS) entry which is preliminary data.</text>
</comment>
<proteinExistence type="predicted"/>
<evidence type="ECO:0000313" key="1">
    <source>
        <dbReference type="EMBL" id="KAJ8979501.1"/>
    </source>
</evidence>
<protein>
    <submittedName>
        <fullName evidence="1">Uncharacterized protein</fullName>
    </submittedName>
</protein>